<dbReference type="OrthoDB" id="433474at2759"/>
<dbReference type="SUPFAM" id="SSF53474">
    <property type="entry name" value="alpha/beta-Hydrolases"/>
    <property type="match status" value="1"/>
</dbReference>
<organism evidence="3 4">
    <name type="scientific">Trichodelitschia bisporula</name>
    <dbReference type="NCBI Taxonomy" id="703511"/>
    <lineage>
        <taxon>Eukaryota</taxon>
        <taxon>Fungi</taxon>
        <taxon>Dikarya</taxon>
        <taxon>Ascomycota</taxon>
        <taxon>Pezizomycotina</taxon>
        <taxon>Dothideomycetes</taxon>
        <taxon>Dothideomycetes incertae sedis</taxon>
        <taxon>Phaeotrichales</taxon>
        <taxon>Phaeotrichaceae</taxon>
        <taxon>Trichodelitschia</taxon>
    </lineage>
</organism>
<accession>A0A6G1I721</accession>
<dbReference type="InterPro" id="IPR050300">
    <property type="entry name" value="GDXG_lipolytic_enzyme"/>
</dbReference>
<evidence type="ECO:0000259" key="2">
    <source>
        <dbReference type="Pfam" id="PF07859"/>
    </source>
</evidence>
<dbReference type="Proteomes" id="UP000799640">
    <property type="component" value="Unassembled WGS sequence"/>
</dbReference>
<dbReference type="Pfam" id="PF07859">
    <property type="entry name" value="Abhydrolase_3"/>
    <property type="match status" value="1"/>
</dbReference>
<evidence type="ECO:0000313" key="3">
    <source>
        <dbReference type="EMBL" id="KAF2404062.1"/>
    </source>
</evidence>
<keyword evidence="4" id="KW-1185">Reference proteome</keyword>
<dbReference type="PANTHER" id="PTHR48081">
    <property type="entry name" value="AB HYDROLASE SUPERFAMILY PROTEIN C4A8.06C"/>
    <property type="match status" value="1"/>
</dbReference>
<feature type="domain" description="Alpha/beta hydrolase fold-3" evidence="2">
    <location>
        <begin position="84"/>
        <end position="291"/>
    </location>
</feature>
<sequence>MPFKLDSDVAVGWAALGGGPPTVLPVGDVAARRAWVDGFAAMAPKPLPGITCKEFHTPSADGHQVPIRWHAKDNHASGPPTPAVLFIHGGGLIAGSAKASDGQLSIIITETGIPMAAVGYRLAPEVQHPKPVEDCYAALQWLHANARSLNIDPARIAVYGESAGGGLSAAVSILAREKRGPAIAKQILIYPMLDDRTTVPNPHTVPFALWNAADNETGWNALLGAKRGTTDVPPTAAPARLTDFAGLPTAYIETGELDIFQEEILQYVIKLGRAGVSCEFHQHPGCPHAFEAFAGTGDVARRAFADRLRAIKTIEKVETSESKL</sequence>
<dbReference type="InterPro" id="IPR029058">
    <property type="entry name" value="AB_hydrolase_fold"/>
</dbReference>
<dbReference type="PANTHER" id="PTHR48081:SF8">
    <property type="entry name" value="ALPHA_BETA HYDROLASE FOLD-3 DOMAIN-CONTAINING PROTEIN-RELATED"/>
    <property type="match status" value="1"/>
</dbReference>
<dbReference type="Gene3D" id="3.40.50.1820">
    <property type="entry name" value="alpha/beta hydrolase"/>
    <property type="match status" value="1"/>
</dbReference>
<dbReference type="EMBL" id="ML996688">
    <property type="protein sequence ID" value="KAF2404062.1"/>
    <property type="molecule type" value="Genomic_DNA"/>
</dbReference>
<keyword evidence="1 3" id="KW-0378">Hydrolase</keyword>
<dbReference type="InterPro" id="IPR013094">
    <property type="entry name" value="AB_hydrolase_3"/>
</dbReference>
<gene>
    <name evidence="3" type="ORF">EJ06DRAFT_526167</name>
</gene>
<dbReference type="GO" id="GO:0016787">
    <property type="term" value="F:hydrolase activity"/>
    <property type="evidence" value="ECO:0007669"/>
    <property type="project" value="UniProtKB-KW"/>
</dbReference>
<protein>
    <submittedName>
        <fullName evidence="3">Alpha/beta hydrolase</fullName>
    </submittedName>
</protein>
<evidence type="ECO:0000256" key="1">
    <source>
        <dbReference type="ARBA" id="ARBA00022801"/>
    </source>
</evidence>
<dbReference type="AlphaFoldDB" id="A0A6G1I721"/>
<evidence type="ECO:0000313" key="4">
    <source>
        <dbReference type="Proteomes" id="UP000799640"/>
    </source>
</evidence>
<reference evidence="3" key="1">
    <citation type="journal article" date="2020" name="Stud. Mycol.">
        <title>101 Dothideomycetes genomes: a test case for predicting lifestyles and emergence of pathogens.</title>
        <authorList>
            <person name="Haridas S."/>
            <person name="Albert R."/>
            <person name="Binder M."/>
            <person name="Bloem J."/>
            <person name="Labutti K."/>
            <person name="Salamov A."/>
            <person name="Andreopoulos B."/>
            <person name="Baker S."/>
            <person name="Barry K."/>
            <person name="Bills G."/>
            <person name="Bluhm B."/>
            <person name="Cannon C."/>
            <person name="Castanera R."/>
            <person name="Culley D."/>
            <person name="Daum C."/>
            <person name="Ezra D."/>
            <person name="Gonzalez J."/>
            <person name="Henrissat B."/>
            <person name="Kuo A."/>
            <person name="Liang C."/>
            <person name="Lipzen A."/>
            <person name="Lutzoni F."/>
            <person name="Magnuson J."/>
            <person name="Mondo S."/>
            <person name="Nolan M."/>
            <person name="Ohm R."/>
            <person name="Pangilinan J."/>
            <person name="Park H.-J."/>
            <person name="Ramirez L."/>
            <person name="Alfaro M."/>
            <person name="Sun H."/>
            <person name="Tritt A."/>
            <person name="Yoshinaga Y."/>
            <person name="Zwiers L.-H."/>
            <person name="Turgeon B."/>
            <person name="Goodwin S."/>
            <person name="Spatafora J."/>
            <person name="Crous P."/>
            <person name="Grigoriev I."/>
        </authorList>
    </citation>
    <scope>NUCLEOTIDE SEQUENCE</scope>
    <source>
        <strain evidence="3">CBS 262.69</strain>
    </source>
</reference>
<name>A0A6G1I721_9PEZI</name>
<proteinExistence type="predicted"/>